<feature type="domain" description="DUF4614" evidence="2">
    <location>
        <begin position="497"/>
        <end position="672"/>
    </location>
</feature>
<feature type="compositionally biased region" description="Polar residues" evidence="1">
    <location>
        <begin position="367"/>
        <end position="384"/>
    </location>
</feature>
<feature type="region of interest" description="Disordered" evidence="1">
    <location>
        <begin position="497"/>
        <end position="563"/>
    </location>
</feature>
<feature type="compositionally biased region" description="Polar residues" evidence="1">
    <location>
        <begin position="513"/>
        <end position="534"/>
    </location>
</feature>
<feature type="compositionally biased region" description="Basic and acidic residues" evidence="1">
    <location>
        <begin position="497"/>
        <end position="510"/>
    </location>
</feature>
<dbReference type="Pfam" id="PF15391">
    <property type="entry name" value="DUF4614"/>
    <property type="match status" value="1"/>
</dbReference>
<dbReference type="InterPro" id="IPR027884">
    <property type="entry name" value="DUF4614"/>
</dbReference>
<feature type="compositionally biased region" description="Pro residues" evidence="1">
    <location>
        <begin position="347"/>
        <end position="358"/>
    </location>
</feature>
<feature type="region of interest" description="Disordered" evidence="1">
    <location>
        <begin position="269"/>
        <end position="402"/>
    </location>
</feature>
<accession>A0AAV1FFI1</accession>
<feature type="region of interest" description="Disordered" evidence="1">
    <location>
        <begin position="417"/>
        <end position="484"/>
    </location>
</feature>
<feature type="compositionally biased region" description="Basic and acidic residues" evidence="1">
    <location>
        <begin position="388"/>
        <end position="400"/>
    </location>
</feature>
<feature type="compositionally biased region" description="Low complexity" evidence="1">
    <location>
        <begin position="269"/>
        <end position="279"/>
    </location>
</feature>
<protein>
    <submittedName>
        <fullName evidence="3">Uncharacterized protein C19orf44 homolog isoform X1</fullName>
    </submittedName>
</protein>
<proteinExistence type="predicted"/>
<evidence type="ECO:0000259" key="2">
    <source>
        <dbReference type="Pfam" id="PF15391"/>
    </source>
</evidence>
<dbReference type="PANTHER" id="PTHR22409:SF2">
    <property type="entry name" value="CHROMOSOME 19 OPEN READING FRAME 44"/>
    <property type="match status" value="1"/>
</dbReference>
<evidence type="ECO:0000313" key="3">
    <source>
        <dbReference type="EMBL" id="CAJ1059696.1"/>
    </source>
</evidence>
<keyword evidence="4" id="KW-1185">Reference proteome</keyword>
<evidence type="ECO:0000313" key="4">
    <source>
        <dbReference type="Proteomes" id="UP001178508"/>
    </source>
</evidence>
<feature type="compositionally biased region" description="Basic and acidic residues" evidence="1">
    <location>
        <begin position="90"/>
        <end position="103"/>
    </location>
</feature>
<organism evidence="3 4">
    <name type="scientific">Xyrichtys novacula</name>
    <name type="common">Pearly razorfish</name>
    <name type="synonym">Hemipteronotus novacula</name>
    <dbReference type="NCBI Taxonomy" id="13765"/>
    <lineage>
        <taxon>Eukaryota</taxon>
        <taxon>Metazoa</taxon>
        <taxon>Chordata</taxon>
        <taxon>Craniata</taxon>
        <taxon>Vertebrata</taxon>
        <taxon>Euteleostomi</taxon>
        <taxon>Actinopterygii</taxon>
        <taxon>Neopterygii</taxon>
        <taxon>Teleostei</taxon>
        <taxon>Neoteleostei</taxon>
        <taxon>Acanthomorphata</taxon>
        <taxon>Eupercaria</taxon>
        <taxon>Labriformes</taxon>
        <taxon>Labridae</taxon>
        <taxon>Xyrichtys</taxon>
    </lineage>
</organism>
<name>A0AAV1FFI1_XYRNO</name>
<feature type="region of interest" description="Disordered" evidence="1">
    <location>
        <begin position="67"/>
        <end position="234"/>
    </location>
</feature>
<dbReference type="AlphaFoldDB" id="A0AAV1FFI1"/>
<feature type="compositionally biased region" description="Polar residues" evidence="1">
    <location>
        <begin position="207"/>
        <end position="217"/>
    </location>
</feature>
<reference evidence="3" key="1">
    <citation type="submission" date="2023-08" db="EMBL/GenBank/DDBJ databases">
        <authorList>
            <person name="Alioto T."/>
            <person name="Alioto T."/>
            <person name="Gomez Garrido J."/>
        </authorList>
    </citation>
    <scope>NUCLEOTIDE SEQUENCE</scope>
</reference>
<feature type="compositionally biased region" description="Basic and acidic residues" evidence="1">
    <location>
        <begin position="34"/>
        <end position="44"/>
    </location>
</feature>
<dbReference type="PANTHER" id="PTHR22409">
    <property type="entry name" value="CHROMOSOME 19 OPEN READING FRAME 44"/>
    <property type="match status" value="1"/>
</dbReference>
<dbReference type="InterPro" id="IPR040120">
    <property type="entry name" value="C19orf44-like"/>
</dbReference>
<dbReference type="EMBL" id="OY660870">
    <property type="protein sequence ID" value="CAJ1059696.1"/>
    <property type="molecule type" value="Genomic_DNA"/>
</dbReference>
<feature type="region of interest" description="Disordered" evidence="1">
    <location>
        <begin position="1"/>
        <end position="55"/>
    </location>
</feature>
<feature type="compositionally biased region" description="Polar residues" evidence="1">
    <location>
        <begin position="123"/>
        <end position="145"/>
    </location>
</feature>
<sequence>MWKQGSRSSALDRAQALLSAKRQGGGGAGSVQKSGDKTRAHVDDLGGSMKIRSVPLNTQTFLSDLSDLSSVSSAPEHGASTVGSATAWRTQDRSEEPTRDRRPPSSLGGGGSRFLKKAPPPATDSSQEPEPRYVTSSQRSSQNAALNRLAHIENRIRSRKQAQEQSKQGAEPPESVTSDLELPAQLSAQSSNDQILPGKRFLKKTTTHAVNRSNTAALSPREPNAGVRSRSRAADVFPLASLDRKTVRVVSGVSLESDEEDMKKLLGDSIDSLDSSFLKPGRPSSASKADKMLSKSSLKVHSTHPPAAVSPNPAPPCCPASPSHRSSPFRFTGQGQAHFSPSALSPSPSPPQISPSPPRRQDHSHRSGSPQRSFSSMSDRSQAMSLEELFHVRPNAKDPPSEISEVFSEDFKINEMTLDDLVPADPGFTEATPGREEKAKNSSFQQPQRLKQEDMLDYQSDFESESRTEPDNSASQVSEHLQAHGDEEEIVSEVMDKTEDSHVSHGKTEDDYSSTFSGTSPPHTSQTANESRTFNRSRDSRSSVSHVRRSRRRTSADKVFKDSAVQTQPDPLAHIGPAAGMSALGPAVGTVYTHPSPMVTHTLSADMVEALSTFNPAAFALNEILKQQLAMIRRSIERNRELHYSLVRSLEPPNYRYTTLEDTKKLISKQRPKFTEEDTLEELMKTIITFDH</sequence>
<evidence type="ECO:0000256" key="1">
    <source>
        <dbReference type="SAM" id="MobiDB-lite"/>
    </source>
</evidence>
<gene>
    <name evidence="3" type="ORF">XNOV1_A042291</name>
</gene>
<dbReference type="Proteomes" id="UP001178508">
    <property type="component" value="Chromosome 7"/>
</dbReference>